<accession>A0A2V2VG41</accession>
<name>A0A2V2VG41_TRYCR</name>
<dbReference type="AlphaFoldDB" id="A0A2V2VG41"/>
<comment type="caution">
    <text evidence="2">The sequence shown here is derived from an EMBL/GenBank/DDBJ whole genome shotgun (WGS) entry which is preliminary data.</text>
</comment>
<proteinExistence type="predicted"/>
<sequence length="189" mass="20914">MEEKLRNASREELLNHVLTQRLLIRNLHRRIVELERLVPLTSNNLDSRGGNEANLSPPVPQRDPPPPAKLSEGLREIDRILRAHATGAVRLPQEVVAEFLYIQKEISAVESGQNTAESTETSALPVTFSSDAFLVSRTPVVSTSAVSDASIHSTPSGQRSGVSRRFSPPSSLIQRTQKHLSMREKNELP</sequence>
<dbReference type="VEuPathDB" id="TriTrypDB:TcCL_ESM12366"/>
<reference evidence="2 3" key="1">
    <citation type="journal article" date="2018" name="Microb. Genom.">
        <title>Expanding an expanded genome: long-read sequencing of Trypanosoma cruzi.</title>
        <authorList>
            <person name="Berna L."/>
            <person name="Rodriguez M."/>
            <person name="Chiribao M.L."/>
            <person name="Parodi-Talice A."/>
            <person name="Pita S."/>
            <person name="Rijo G."/>
            <person name="Alvarez-Valin F."/>
            <person name="Robello C."/>
        </authorList>
    </citation>
    <scope>NUCLEOTIDE SEQUENCE [LARGE SCALE GENOMIC DNA]</scope>
    <source>
        <strain evidence="2 3">Dm28c</strain>
    </source>
</reference>
<dbReference type="Proteomes" id="UP000246121">
    <property type="component" value="Unassembled WGS sequence"/>
</dbReference>
<dbReference type="VEuPathDB" id="TriTrypDB:TcCLB.511421.170"/>
<gene>
    <name evidence="2" type="ORF">C4B63_22g18</name>
</gene>
<organism evidence="2 3">
    <name type="scientific">Trypanosoma cruzi</name>
    <dbReference type="NCBI Taxonomy" id="5693"/>
    <lineage>
        <taxon>Eukaryota</taxon>
        <taxon>Discoba</taxon>
        <taxon>Euglenozoa</taxon>
        <taxon>Kinetoplastea</taxon>
        <taxon>Metakinetoplastina</taxon>
        <taxon>Trypanosomatida</taxon>
        <taxon>Trypanosomatidae</taxon>
        <taxon>Trypanosoma</taxon>
        <taxon>Schizotrypanum</taxon>
    </lineage>
</organism>
<dbReference type="VEuPathDB" id="TriTrypDB:C4B63_22g18"/>
<dbReference type="VEuPathDB" id="TriTrypDB:TcYC6_0016290"/>
<feature type="region of interest" description="Disordered" evidence="1">
    <location>
        <begin position="144"/>
        <end position="189"/>
    </location>
</feature>
<dbReference type="VEuPathDB" id="TriTrypDB:TcBrA4_0036990"/>
<protein>
    <submittedName>
        <fullName evidence="2">Uncharacterized protein</fullName>
    </submittedName>
</protein>
<feature type="compositionally biased region" description="Polar residues" evidence="1">
    <location>
        <begin position="144"/>
        <end position="161"/>
    </location>
</feature>
<evidence type="ECO:0000256" key="1">
    <source>
        <dbReference type="SAM" id="MobiDB-lite"/>
    </source>
</evidence>
<dbReference type="EMBL" id="PRFA01000022">
    <property type="protein sequence ID" value="PWU95379.1"/>
    <property type="molecule type" value="Genomic_DNA"/>
</dbReference>
<dbReference type="VEuPathDB" id="TriTrypDB:BCY84_01619"/>
<evidence type="ECO:0000313" key="3">
    <source>
        <dbReference type="Proteomes" id="UP000246121"/>
    </source>
</evidence>
<feature type="compositionally biased region" description="Pro residues" evidence="1">
    <location>
        <begin position="57"/>
        <end position="68"/>
    </location>
</feature>
<evidence type="ECO:0000313" key="2">
    <source>
        <dbReference type="EMBL" id="PWU95379.1"/>
    </source>
</evidence>
<dbReference type="VEuPathDB" id="TriTrypDB:C3747_87g11"/>
<dbReference type="VEuPathDB" id="TriTrypDB:TcG_07760"/>
<feature type="region of interest" description="Disordered" evidence="1">
    <location>
        <begin position="42"/>
        <end position="71"/>
    </location>
</feature>